<dbReference type="AlphaFoldDB" id="A0A175YR07"/>
<dbReference type="GO" id="GO:0004869">
    <property type="term" value="F:cysteine-type endopeptidase inhibitor activity"/>
    <property type="evidence" value="ECO:0007669"/>
    <property type="project" value="UniProtKB-KW"/>
</dbReference>
<dbReference type="PANTHER" id="PTHR31260">
    <property type="entry name" value="CYSTATIN/MONELLIN SUPERFAMILY PROTEIN"/>
    <property type="match status" value="1"/>
</dbReference>
<dbReference type="Pfam" id="PF00031">
    <property type="entry name" value="Cystatin"/>
    <property type="match status" value="1"/>
</dbReference>
<accession>A0A175YR07</accession>
<gene>
    <name evidence="4" type="ORF">DCAR_027027</name>
    <name evidence="5" type="ORF">DCAR_0832548</name>
</gene>
<dbReference type="EMBL" id="CP093350">
    <property type="protein sequence ID" value="WOH13039.1"/>
    <property type="molecule type" value="Genomic_DNA"/>
</dbReference>
<dbReference type="InterPro" id="IPR000010">
    <property type="entry name" value="Cystatin_dom"/>
</dbReference>
<reference evidence="5" key="2">
    <citation type="submission" date="2022-03" db="EMBL/GenBank/DDBJ databases">
        <title>Draft title - Genomic analysis of global carrot germplasm unveils the trajectory of domestication and the origin of high carotenoid orange carrot.</title>
        <authorList>
            <person name="Iorizzo M."/>
            <person name="Ellison S."/>
            <person name="Senalik D."/>
            <person name="Macko-Podgorni A."/>
            <person name="Grzebelus D."/>
            <person name="Bostan H."/>
            <person name="Rolling W."/>
            <person name="Curaba J."/>
            <person name="Simon P."/>
        </authorList>
    </citation>
    <scope>NUCLEOTIDE SEQUENCE</scope>
    <source>
        <tissue evidence="5">Leaf</tissue>
    </source>
</reference>
<sequence>MSRRGRASIILQGDSREERLKNFIAWFSEEDKAKWYADNFIDESDDDSMTFEEHLSYSLDMIESDGFDIEDYSKVTDVGMLVRVHNPPEKPACEGIVAELQECSHLAIAHYNKEHKTHFRDVHVLKANSEALCPYRYYITFQAFNPKGKQQTLFQARVNICFPLKLGRVRPIKFDKEVELVRIKSTKPNPVFLRKRALRRGRIY</sequence>
<evidence type="ECO:0000256" key="1">
    <source>
        <dbReference type="ARBA" id="ARBA00022690"/>
    </source>
</evidence>
<dbReference type="InterPro" id="IPR006462">
    <property type="entry name" value="MS5"/>
</dbReference>
<dbReference type="Gramene" id="KZM85551">
    <property type="protein sequence ID" value="KZM85551"/>
    <property type="gene ID" value="DCAR_027027"/>
</dbReference>
<evidence type="ECO:0000313" key="5">
    <source>
        <dbReference type="EMBL" id="WOH13039.1"/>
    </source>
</evidence>
<evidence type="ECO:0000259" key="3">
    <source>
        <dbReference type="Pfam" id="PF00031"/>
    </source>
</evidence>
<evidence type="ECO:0000256" key="2">
    <source>
        <dbReference type="ARBA" id="ARBA00022704"/>
    </source>
</evidence>
<organism evidence="4">
    <name type="scientific">Daucus carota subsp. sativus</name>
    <name type="common">Carrot</name>
    <dbReference type="NCBI Taxonomy" id="79200"/>
    <lineage>
        <taxon>Eukaryota</taxon>
        <taxon>Viridiplantae</taxon>
        <taxon>Streptophyta</taxon>
        <taxon>Embryophyta</taxon>
        <taxon>Tracheophyta</taxon>
        <taxon>Spermatophyta</taxon>
        <taxon>Magnoliopsida</taxon>
        <taxon>eudicotyledons</taxon>
        <taxon>Gunneridae</taxon>
        <taxon>Pentapetalae</taxon>
        <taxon>asterids</taxon>
        <taxon>campanulids</taxon>
        <taxon>Apiales</taxon>
        <taxon>Apiaceae</taxon>
        <taxon>Apioideae</taxon>
        <taxon>Scandiceae</taxon>
        <taxon>Daucinae</taxon>
        <taxon>Daucus</taxon>
        <taxon>Daucus sect. Daucus</taxon>
    </lineage>
</organism>
<dbReference type="PANTHER" id="PTHR31260:SF28">
    <property type="entry name" value="CYSTATIN DOMAIN PROTEIN"/>
    <property type="match status" value="1"/>
</dbReference>
<name>A0A175YR07_DAUCS</name>
<dbReference type="SUPFAM" id="SSF54403">
    <property type="entry name" value="Cystatin/monellin"/>
    <property type="match status" value="1"/>
</dbReference>
<keyword evidence="1" id="KW-0646">Protease inhibitor</keyword>
<evidence type="ECO:0000313" key="4">
    <source>
        <dbReference type="EMBL" id="KZM85551.1"/>
    </source>
</evidence>
<dbReference type="Gene3D" id="3.10.450.10">
    <property type="match status" value="1"/>
</dbReference>
<proteinExistence type="predicted"/>
<keyword evidence="2" id="KW-0789">Thiol protease inhibitor</keyword>
<dbReference type="InterPro" id="IPR046350">
    <property type="entry name" value="Cystatin_sf"/>
</dbReference>
<dbReference type="KEGG" id="dcr:108199205"/>
<keyword evidence="6" id="KW-1185">Reference proteome</keyword>
<reference evidence="4" key="1">
    <citation type="journal article" date="2016" name="Nat. Genet.">
        <title>A high-quality carrot genome assembly provides new insights into carotenoid accumulation and asterid genome evolution.</title>
        <authorList>
            <person name="Iorizzo M."/>
            <person name="Ellison S."/>
            <person name="Senalik D."/>
            <person name="Zeng P."/>
            <person name="Satapoomin P."/>
            <person name="Huang J."/>
            <person name="Bowman M."/>
            <person name="Iovene M."/>
            <person name="Sanseverino W."/>
            <person name="Cavagnaro P."/>
            <person name="Yildiz M."/>
            <person name="Macko-Podgorni A."/>
            <person name="Moranska E."/>
            <person name="Grzebelus E."/>
            <person name="Grzebelus D."/>
            <person name="Ashrafi H."/>
            <person name="Zheng Z."/>
            <person name="Cheng S."/>
            <person name="Spooner D."/>
            <person name="Van Deynze A."/>
            <person name="Simon P."/>
        </authorList>
    </citation>
    <scope>NUCLEOTIDE SEQUENCE [LARGE SCALE GENOMIC DNA]</scope>
    <source>
        <tissue evidence="4">Leaf</tissue>
    </source>
</reference>
<protein>
    <recommendedName>
        <fullName evidence="3">Cystatin domain-containing protein</fullName>
    </recommendedName>
</protein>
<feature type="domain" description="Cystatin" evidence="3">
    <location>
        <begin position="98"/>
        <end position="154"/>
    </location>
</feature>
<dbReference type="Proteomes" id="UP000077755">
    <property type="component" value="Chromosome 8"/>
</dbReference>
<dbReference type="EMBL" id="LNRQ01000008">
    <property type="protein sequence ID" value="KZM85551.1"/>
    <property type="molecule type" value="Genomic_DNA"/>
</dbReference>
<evidence type="ECO:0000313" key="6">
    <source>
        <dbReference type="Proteomes" id="UP000077755"/>
    </source>
</evidence>
<dbReference type="OrthoDB" id="1625419at2759"/>